<comment type="caution">
    <text evidence="2">The sequence shown here is derived from an EMBL/GenBank/DDBJ whole genome shotgun (WGS) entry which is preliminary data.</text>
</comment>
<evidence type="ECO:0000313" key="3">
    <source>
        <dbReference type="Proteomes" id="UP000028828"/>
    </source>
</evidence>
<feature type="compositionally biased region" description="Low complexity" evidence="1">
    <location>
        <begin position="326"/>
        <end position="335"/>
    </location>
</feature>
<feature type="compositionally biased region" description="Polar residues" evidence="1">
    <location>
        <begin position="336"/>
        <end position="349"/>
    </location>
</feature>
<evidence type="ECO:0000313" key="2">
    <source>
        <dbReference type="EMBL" id="KFG42066.1"/>
    </source>
</evidence>
<feature type="compositionally biased region" description="Basic and acidic residues" evidence="1">
    <location>
        <begin position="542"/>
        <end position="559"/>
    </location>
</feature>
<feature type="compositionally biased region" description="Polar residues" evidence="1">
    <location>
        <begin position="910"/>
        <end position="925"/>
    </location>
</feature>
<dbReference type="EMBL" id="AEYI02001054">
    <property type="protein sequence ID" value="KFG42066.1"/>
    <property type="molecule type" value="Genomic_DNA"/>
</dbReference>
<feature type="region of interest" description="Disordered" evidence="1">
    <location>
        <begin position="835"/>
        <end position="854"/>
    </location>
</feature>
<feature type="region of interest" description="Disordered" evidence="1">
    <location>
        <begin position="1011"/>
        <end position="1069"/>
    </location>
</feature>
<name>A0A086KCE8_TOXGO</name>
<evidence type="ECO:0000256" key="1">
    <source>
        <dbReference type="SAM" id="MobiDB-lite"/>
    </source>
</evidence>
<dbReference type="AlphaFoldDB" id="A0A086KCE8"/>
<feature type="compositionally biased region" description="Basic and acidic residues" evidence="1">
    <location>
        <begin position="895"/>
        <end position="905"/>
    </location>
</feature>
<feature type="compositionally biased region" description="Basic and acidic residues" evidence="1">
    <location>
        <begin position="927"/>
        <end position="977"/>
    </location>
</feature>
<feature type="compositionally biased region" description="Basic and acidic residues" evidence="1">
    <location>
        <begin position="458"/>
        <end position="487"/>
    </location>
</feature>
<feature type="compositionally biased region" description="Basic and acidic residues" evidence="1">
    <location>
        <begin position="1023"/>
        <end position="1045"/>
    </location>
</feature>
<feature type="region of interest" description="Disordered" evidence="1">
    <location>
        <begin position="864"/>
        <end position="996"/>
    </location>
</feature>
<proteinExistence type="predicted"/>
<feature type="compositionally biased region" description="Basic and acidic residues" evidence="1">
    <location>
        <begin position="421"/>
        <end position="450"/>
    </location>
</feature>
<organism evidence="2 3">
    <name type="scientific">Toxoplasma gondii p89</name>
    <dbReference type="NCBI Taxonomy" id="943119"/>
    <lineage>
        <taxon>Eukaryota</taxon>
        <taxon>Sar</taxon>
        <taxon>Alveolata</taxon>
        <taxon>Apicomplexa</taxon>
        <taxon>Conoidasida</taxon>
        <taxon>Coccidia</taxon>
        <taxon>Eucoccidiorida</taxon>
        <taxon>Eimeriorina</taxon>
        <taxon>Sarcocystidae</taxon>
        <taxon>Toxoplasma</taxon>
    </lineage>
</organism>
<dbReference type="OrthoDB" id="10384808at2759"/>
<sequence length="1128" mass="123349">MKRPALSISAFRESLGVSGGFSCNFVGTIGARSRLFTRHNFDRRSTGLSKDDSLAGALFALKRAQSPRTASSPLQGCLCSSPNSWSLCKFSLAPRPCCCFLVSPPPSASVSLPPAPLCGSSSASSGSSSRPSFPPLSPVLCRRLPPSDADSCLCVSRAKETPGFRPANTDLALRQYLAFPFPHAQCRVVARRVSASELHHLFSPLCRADSSFPASASIPLTHPPSLHGFSSRSLCEKRTFHSFSVCASRSPCSAGAWCSSSVSSRRISTSSSPFSSAPLSAVLAASCPAPLGSLASPLHLPLPRSFSSRCCGVSADAETENDPRSSRTSSKASESVTEGQESQERQSPLSSFSLDVTRRVKRLLARLLRWCFGSTLLALPILCLISLEAPLFVVHPEQSLAVRLPVLPPDGGEGEEEELREEGREDTRRGRNRGEDSPRPRGEGKGEESKQGYGGGRVDSEKKETIEGKETSERQERECGKQGEVLRRMPFSGADTEGDGVGKLEVYGQTEECEERDGGQPSRGEVDSVRPGVRTQAGSEASLRERETREQEKRDRDEATGDGTLVLASPWAVQAFSRGDFVYIRHPMDSQCKLLLRVVAVANDVIRVSAGSLLSIHPTLRKQLVVCGDPRVVTEDGVPFRCDFSYSFLTHLVDLCNEESLAAAFEGRPTWTPFQRMRNVRESVEISEGEVEGVSEIFLELRIPAGSCWLEADSDLSSRGGARCMQVERHGAAKKDNLSASGGQHLQVTIPTVFQDSYAFGLAPISLIQGIVYAVLPHTHSATEARRLLCQAFLSALAGEARESRLASGFLFLGEKIRRILANVKVHVVSNVTQKRETREGETDGEADKGQRASLERAEIDAGLQWKEADLSPTTRASELQAPGRLRECVSNGAGEKEVRGEGSEKSAGTPGSRSSESRRSTQCQARLREPEAESTHRNSEKNLNEGRRRFQREGSEREGETNVVRTPEETETRVESEVPICLSPEAPSEQREERMSKALPAQLCVLPTATAEVSGEGGQAMRDLERRVEDDRRTREREARRSDASEDNTDEEKEKQGERREQSEAEEDEWGETVLMYRLLKRATQWLVTHADMRGLELPADNRVSSKGTIFVDYAEYQSEGSNARNR</sequence>
<feature type="compositionally biased region" description="Basic and acidic residues" evidence="1">
    <location>
        <begin position="1053"/>
        <end position="1064"/>
    </location>
</feature>
<accession>A0A086KCE8</accession>
<dbReference type="VEuPathDB" id="ToxoDB:TGP89_228060"/>
<reference evidence="2 3" key="1">
    <citation type="submission" date="2014-03" db="EMBL/GenBank/DDBJ databases">
        <authorList>
            <person name="Sibley D."/>
            <person name="Venepally P."/>
            <person name="Karamycheva S."/>
            <person name="Hadjithomas M."/>
            <person name="Khan A."/>
            <person name="Brunk B."/>
            <person name="Roos D."/>
            <person name="Caler E."/>
            <person name="Lorenzi H."/>
        </authorList>
    </citation>
    <scope>NUCLEOTIDE SEQUENCE [LARGE SCALE GENOMIC DNA]</scope>
    <source>
        <strain evidence="3">p89</strain>
    </source>
</reference>
<protein>
    <submittedName>
        <fullName evidence="2">Uncharacterized protein</fullName>
    </submittedName>
</protein>
<feature type="region of interest" description="Disordered" evidence="1">
    <location>
        <begin position="404"/>
        <end position="561"/>
    </location>
</feature>
<feature type="region of interest" description="Disordered" evidence="1">
    <location>
        <begin position="317"/>
        <end position="349"/>
    </location>
</feature>
<gene>
    <name evidence="2" type="ORF">TGP89_228060</name>
</gene>
<dbReference type="Proteomes" id="UP000028828">
    <property type="component" value="Unassembled WGS sequence"/>
</dbReference>